<evidence type="ECO:0000256" key="3">
    <source>
        <dbReference type="SAM" id="MobiDB-lite"/>
    </source>
</evidence>
<dbReference type="InterPro" id="IPR033139">
    <property type="entry name" value="Caspase_cys_AS"/>
</dbReference>
<evidence type="ECO:0000313" key="6">
    <source>
        <dbReference type="EMBL" id="KAL0812084.1"/>
    </source>
</evidence>
<feature type="compositionally biased region" description="Polar residues" evidence="3">
    <location>
        <begin position="81"/>
        <end position="97"/>
    </location>
</feature>
<dbReference type="EMBL" id="JBEDNZ010000023">
    <property type="protein sequence ID" value="KAL0812084.1"/>
    <property type="molecule type" value="Genomic_DNA"/>
</dbReference>
<dbReference type="InterPro" id="IPR015917">
    <property type="entry name" value="Pept_C14A"/>
</dbReference>
<organism evidence="6 7">
    <name type="scientific">Loxostege sticticalis</name>
    <name type="common">Beet webworm moth</name>
    <dbReference type="NCBI Taxonomy" id="481309"/>
    <lineage>
        <taxon>Eukaryota</taxon>
        <taxon>Metazoa</taxon>
        <taxon>Ecdysozoa</taxon>
        <taxon>Arthropoda</taxon>
        <taxon>Hexapoda</taxon>
        <taxon>Insecta</taxon>
        <taxon>Pterygota</taxon>
        <taxon>Neoptera</taxon>
        <taxon>Endopterygota</taxon>
        <taxon>Lepidoptera</taxon>
        <taxon>Glossata</taxon>
        <taxon>Ditrysia</taxon>
        <taxon>Pyraloidea</taxon>
        <taxon>Crambidae</taxon>
        <taxon>Pyraustinae</taxon>
        <taxon>Loxostege</taxon>
    </lineage>
</organism>
<accession>A0ABD0SFK4</accession>
<dbReference type="PROSITE" id="PS50208">
    <property type="entry name" value="CASPASE_P20"/>
    <property type="match status" value="1"/>
</dbReference>
<comment type="caution">
    <text evidence="6">The sequence shown here is derived from an EMBL/GenBank/DDBJ whole genome shotgun (WGS) entry which is preliminary data.</text>
</comment>
<evidence type="ECO:0000256" key="1">
    <source>
        <dbReference type="ARBA" id="ARBA00010134"/>
    </source>
</evidence>
<feature type="domain" description="Caspase family p20" evidence="5">
    <location>
        <begin position="177"/>
        <end position="300"/>
    </location>
</feature>
<evidence type="ECO:0000259" key="4">
    <source>
        <dbReference type="PROSITE" id="PS50207"/>
    </source>
</evidence>
<evidence type="ECO:0000259" key="5">
    <source>
        <dbReference type="PROSITE" id="PS50208"/>
    </source>
</evidence>
<dbReference type="PROSITE" id="PS01122">
    <property type="entry name" value="CASPASE_CYS"/>
    <property type="match status" value="1"/>
</dbReference>
<dbReference type="AlphaFoldDB" id="A0ABD0SFK4"/>
<dbReference type="Proteomes" id="UP001549921">
    <property type="component" value="Unassembled WGS sequence"/>
</dbReference>
<dbReference type="InterPro" id="IPR001309">
    <property type="entry name" value="Pept_C14_p20"/>
</dbReference>
<sequence length="535" mass="60930">MEDSDGLSTPPTPSEYVESENFQLVTRKRKGKKKGKAMTLLHFKQRFQDDHTTTDGQETPIGDGDVKTEDQHLIAGGSNIGDMQNSDSQESYSAEVNDSRLSFSTSVTLDGRMKNPPQIMVPEELPPTTKEKELEIEFQGNVEEKLEYQGPREEILEIINKRALPKHATTYQLETFEKNALLVFNQTNIEGYSKPRLGTEKDVAELERTFKGYGFEVQIEEDLTKQEIMTKLKEFTSRDFTDYGCVAVAVLTHGSKHGLIRAKDMQYSELEIVNHLQVHNKPTLVTKPKLVIIQACRGTEDIKGVTVFSAQGKIMKDLDEEVEPYTLPVESDMLILHSSYIGKPSHRDELHGSWFIQSLCAKINQLSSTLDFESILTEVKREVAIDRTHLEHNRRTFDTDINKQMPVSTSTLIRKLYLRRFGDAVPTLRPSENTAQLSNNYVLDNSSPNTPLLVQFGPCSCFLEHFSYITKCLRYFLEDYPDDATALSYLNVASTFDEGVKFNSAKKAMAKAICDHLRNVARDRPYSKYLYFYEH</sequence>
<dbReference type="InterPro" id="IPR011600">
    <property type="entry name" value="Pept_C14_caspase"/>
</dbReference>
<evidence type="ECO:0008006" key="8">
    <source>
        <dbReference type="Google" id="ProtNLM"/>
    </source>
</evidence>
<dbReference type="PRINTS" id="PR00376">
    <property type="entry name" value="IL1BCENZYME"/>
</dbReference>
<dbReference type="Pfam" id="PF00656">
    <property type="entry name" value="Peptidase_C14"/>
    <property type="match status" value="1"/>
</dbReference>
<reference evidence="6 7" key="1">
    <citation type="submission" date="2024-06" db="EMBL/GenBank/DDBJ databases">
        <title>A chromosome-level genome assembly of beet webworm, Loxostege sticticalis.</title>
        <authorList>
            <person name="Zhang Y."/>
        </authorList>
    </citation>
    <scope>NUCLEOTIDE SEQUENCE [LARGE SCALE GENOMIC DNA]</scope>
    <source>
        <strain evidence="6">AQ028</strain>
        <tissue evidence="6">Male pupae</tissue>
    </source>
</reference>
<protein>
    <recommendedName>
        <fullName evidence="8">Caspase-4</fullName>
    </recommendedName>
</protein>
<dbReference type="InterPro" id="IPR029030">
    <property type="entry name" value="Caspase-like_dom_sf"/>
</dbReference>
<dbReference type="PANTHER" id="PTHR22576">
    <property type="entry name" value="MUCOSA ASSOCIATED LYMPHOID TISSUE LYMPHOMA TRANSLOCATION PROTEIN 1/PARACASPASE"/>
    <property type="match status" value="1"/>
</dbReference>
<feature type="region of interest" description="Disordered" evidence="3">
    <location>
        <begin position="1"/>
        <end position="97"/>
    </location>
</feature>
<dbReference type="PANTHER" id="PTHR22576:SF41">
    <property type="entry name" value="CASPASE 14, APOPTOSIS-RELATED CYSTEINE PEPTIDASE"/>
    <property type="match status" value="1"/>
</dbReference>
<dbReference type="InterPro" id="IPR002138">
    <property type="entry name" value="Pept_C14_p10"/>
</dbReference>
<proteinExistence type="inferred from homology"/>
<gene>
    <name evidence="6" type="ORF">ABMA28_009469</name>
</gene>
<evidence type="ECO:0000313" key="7">
    <source>
        <dbReference type="Proteomes" id="UP001549921"/>
    </source>
</evidence>
<dbReference type="SMART" id="SM00115">
    <property type="entry name" value="CASc"/>
    <property type="match status" value="1"/>
</dbReference>
<name>A0ABD0SFK4_LOXSC</name>
<dbReference type="PROSITE" id="PS50207">
    <property type="entry name" value="CASPASE_P10"/>
    <property type="match status" value="1"/>
</dbReference>
<feature type="domain" description="Caspase family p10" evidence="4">
    <location>
        <begin position="323"/>
        <end position="420"/>
    </location>
</feature>
<dbReference type="SUPFAM" id="SSF52129">
    <property type="entry name" value="Caspase-like"/>
    <property type="match status" value="1"/>
</dbReference>
<comment type="similarity">
    <text evidence="1 2">Belongs to the peptidase C14A family.</text>
</comment>
<evidence type="ECO:0000256" key="2">
    <source>
        <dbReference type="RuleBase" id="RU003971"/>
    </source>
</evidence>
<dbReference type="Gene3D" id="3.40.50.1460">
    <property type="match status" value="1"/>
</dbReference>
<feature type="compositionally biased region" description="Basic residues" evidence="3">
    <location>
        <begin position="26"/>
        <end position="36"/>
    </location>
</feature>
<dbReference type="InterPro" id="IPR052039">
    <property type="entry name" value="Caspase-related_regulators"/>
</dbReference>